<protein>
    <submittedName>
        <fullName evidence="1">Uncharacterized protein</fullName>
    </submittedName>
</protein>
<gene>
    <name evidence="1" type="ORF">E1301_Tti023877</name>
</gene>
<dbReference type="AlphaFoldDB" id="A0A5A9PIG0"/>
<dbReference type="EMBL" id="SOYY01000005">
    <property type="protein sequence ID" value="KAA0721618.1"/>
    <property type="molecule type" value="Genomic_DNA"/>
</dbReference>
<evidence type="ECO:0000313" key="2">
    <source>
        <dbReference type="Proteomes" id="UP000324632"/>
    </source>
</evidence>
<reference evidence="1 2" key="1">
    <citation type="journal article" date="2019" name="Mol. Ecol. Resour.">
        <title>Chromosome-level genome assembly of Triplophysa tibetana, a fish adapted to the harsh high-altitude environment of the Tibetan Plateau.</title>
        <authorList>
            <person name="Yang X."/>
            <person name="Liu H."/>
            <person name="Ma Z."/>
            <person name="Zou Y."/>
            <person name="Zou M."/>
            <person name="Mao Y."/>
            <person name="Li X."/>
            <person name="Wang H."/>
            <person name="Chen T."/>
            <person name="Wang W."/>
            <person name="Yang R."/>
        </authorList>
    </citation>
    <scope>NUCLEOTIDE SEQUENCE [LARGE SCALE GENOMIC DNA]</scope>
    <source>
        <strain evidence="1">TTIB1903HZAU</strain>
        <tissue evidence="1">Muscle</tissue>
    </source>
</reference>
<evidence type="ECO:0000313" key="1">
    <source>
        <dbReference type="EMBL" id="KAA0721618.1"/>
    </source>
</evidence>
<name>A0A5A9PIG0_9TELE</name>
<accession>A0A5A9PIG0</accession>
<keyword evidence="2" id="KW-1185">Reference proteome</keyword>
<dbReference type="Proteomes" id="UP000324632">
    <property type="component" value="Chromosome 5"/>
</dbReference>
<comment type="caution">
    <text evidence="1">The sequence shown here is derived from an EMBL/GenBank/DDBJ whole genome shotgun (WGS) entry which is preliminary data.</text>
</comment>
<proteinExistence type="predicted"/>
<organism evidence="1 2">
    <name type="scientific">Triplophysa tibetana</name>
    <dbReference type="NCBI Taxonomy" id="1572043"/>
    <lineage>
        <taxon>Eukaryota</taxon>
        <taxon>Metazoa</taxon>
        <taxon>Chordata</taxon>
        <taxon>Craniata</taxon>
        <taxon>Vertebrata</taxon>
        <taxon>Euteleostomi</taxon>
        <taxon>Actinopterygii</taxon>
        <taxon>Neopterygii</taxon>
        <taxon>Teleostei</taxon>
        <taxon>Ostariophysi</taxon>
        <taxon>Cypriniformes</taxon>
        <taxon>Nemacheilidae</taxon>
        <taxon>Triplophysa</taxon>
    </lineage>
</organism>
<sequence>MKKWLSVDSPAYKALVDIVMDTRLLKDLEQISFQTHRLKKNIGVISFNEGCASALLGQESLVLNEFGENLHHVLSKNDNNGTCDTINIVPPTPSTNEPKDDVVYSEVTIGSKKQLKNNIVQSAGDVTYAVIRGGKTEPEDACRDLSTSMNKTTRK</sequence>